<evidence type="ECO:0000256" key="7">
    <source>
        <dbReference type="PROSITE-ProRule" id="PRU00023"/>
    </source>
</evidence>
<keyword evidence="5 7" id="KW-0040">ANK repeat</keyword>
<dbReference type="PROSITE" id="PS50297">
    <property type="entry name" value="ANK_REP_REGION"/>
    <property type="match status" value="3"/>
</dbReference>
<evidence type="ECO:0000256" key="5">
    <source>
        <dbReference type="ARBA" id="ARBA00023043"/>
    </source>
</evidence>
<dbReference type="SMART" id="SM00248">
    <property type="entry name" value="ANK"/>
    <property type="match status" value="4"/>
</dbReference>
<feature type="repeat" description="ANK" evidence="7">
    <location>
        <begin position="107"/>
        <end position="129"/>
    </location>
</feature>
<proteinExistence type="predicted"/>
<name>A0A218WDC3_PUNGR</name>
<dbReference type="Pfam" id="PF13962">
    <property type="entry name" value="PGG"/>
    <property type="match status" value="1"/>
</dbReference>
<feature type="domain" description="PGG" evidence="9">
    <location>
        <begin position="276"/>
        <end position="372"/>
    </location>
</feature>
<dbReference type="AlphaFoldDB" id="A0A218WDC3"/>
<comment type="subcellular location">
    <subcellularLocation>
        <location evidence="1">Membrane</location>
        <topology evidence="1">Multi-pass membrane protein</topology>
    </subcellularLocation>
</comment>
<organism evidence="10 11">
    <name type="scientific">Punica granatum</name>
    <name type="common">Pomegranate</name>
    <dbReference type="NCBI Taxonomy" id="22663"/>
    <lineage>
        <taxon>Eukaryota</taxon>
        <taxon>Viridiplantae</taxon>
        <taxon>Streptophyta</taxon>
        <taxon>Embryophyta</taxon>
        <taxon>Tracheophyta</taxon>
        <taxon>Spermatophyta</taxon>
        <taxon>Magnoliopsida</taxon>
        <taxon>eudicotyledons</taxon>
        <taxon>Gunneridae</taxon>
        <taxon>Pentapetalae</taxon>
        <taxon>rosids</taxon>
        <taxon>malvids</taxon>
        <taxon>Myrtales</taxon>
        <taxon>Lythraceae</taxon>
        <taxon>Punica</taxon>
    </lineage>
</organism>
<dbReference type="SUPFAM" id="SSF48403">
    <property type="entry name" value="Ankyrin repeat"/>
    <property type="match status" value="1"/>
</dbReference>
<dbReference type="InterPro" id="IPR002110">
    <property type="entry name" value="Ankyrin_rpt"/>
</dbReference>
<dbReference type="PROSITE" id="PS50088">
    <property type="entry name" value="ANK_REPEAT"/>
    <property type="match status" value="3"/>
</dbReference>
<dbReference type="InterPro" id="IPR036770">
    <property type="entry name" value="Ankyrin_rpt-contain_sf"/>
</dbReference>
<protein>
    <recommendedName>
        <fullName evidence="9">PGG domain-containing protein</fullName>
    </recommendedName>
</protein>
<keyword evidence="2 8" id="KW-0812">Transmembrane</keyword>
<feature type="repeat" description="ANK" evidence="7">
    <location>
        <begin position="73"/>
        <end position="105"/>
    </location>
</feature>
<feature type="transmembrane region" description="Helical" evidence="8">
    <location>
        <begin position="317"/>
        <end position="338"/>
    </location>
</feature>
<evidence type="ECO:0000256" key="4">
    <source>
        <dbReference type="ARBA" id="ARBA00022989"/>
    </source>
</evidence>
<evidence type="ECO:0000256" key="3">
    <source>
        <dbReference type="ARBA" id="ARBA00022737"/>
    </source>
</evidence>
<feature type="repeat" description="ANK" evidence="7">
    <location>
        <begin position="39"/>
        <end position="66"/>
    </location>
</feature>
<dbReference type="Pfam" id="PF12796">
    <property type="entry name" value="Ank_2"/>
    <property type="match status" value="2"/>
</dbReference>
<dbReference type="InterPro" id="IPR026961">
    <property type="entry name" value="PGG_dom"/>
</dbReference>
<evidence type="ECO:0000256" key="2">
    <source>
        <dbReference type="ARBA" id="ARBA00022692"/>
    </source>
</evidence>
<evidence type="ECO:0000313" key="11">
    <source>
        <dbReference type="Proteomes" id="UP000197138"/>
    </source>
</evidence>
<gene>
    <name evidence="10" type="ORF">CDL15_Pgr017202</name>
</gene>
<evidence type="ECO:0000256" key="1">
    <source>
        <dbReference type="ARBA" id="ARBA00004141"/>
    </source>
</evidence>
<feature type="transmembrane region" description="Helical" evidence="8">
    <location>
        <begin position="350"/>
        <end position="372"/>
    </location>
</feature>
<evidence type="ECO:0000256" key="6">
    <source>
        <dbReference type="ARBA" id="ARBA00023136"/>
    </source>
</evidence>
<evidence type="ECO:0000256" key="8">
    <source>
        <dbReference type="SAM" id="Phobius"/>
    </source>
</evidence>
<sequence length="433" mass="48432">MNYIERLLHDAAVEGNVPSLLRLLEEDRFALHRVVSGCFDQTPLHVASMLGHLEFVQEILTRNPDMARALDSQRSSPLHLAAAKGHVEMVKLLLLTNPEMSLSGDWQGRNPAHLAVIKGHIQVLKELVQAKPEAASAKIRSGNMLHLCLRLHQYQALEWLVETMGDDHEFMNSKDDHGSNILHLAAAYLQVEVVKLLLTKSRVELNAVNHHGFTALDTVLARACATEEDVRIQELLKGGGAVQATRIACSTGSIVVNASDEPPERQGRRKKTRDKDWLEQKRTAIMVVASLIASMAFQAGVDPPITNVQKRETFPKISFYFVILNGASFNASIFVILLMISGFPWTGRLFVWLLMIVMWVALITILLAYRSAELIMLQHIGISENHITNGSLWHALISILLIGHTVRLVPKIRRWIKKQRSKSSPSRDPNTLV</sequence>
<keyword evidence="6 8" id="KW-0472">Membrane</keyword>
<evidence type="ECO:0000259" key="9">
    <source>
        <dbReference type="Pfam" id="PF13962"/>
    </source>
</evidence>
<comment type="caution">
    <text evidence="10">The sequence shown here is derived from an EMBL/GenBank/DDBJ whole genome shotgun (WGS) entry which is preliminary data.</text>
</comment>
<reference evidence="11" key="1">
    <citation type="journal article" date="2017" name="Plant J.">
        <title>The pomegranate (Punica granatum L.) genome and the genomics of punicalagin biosynthesis.</title>
        <authorList>
            <person name="Qin G."/>
            <person name="Xu C."/>
            <person name="Ming R."/>
            <person name="Tang H."/>
            <person name="Guyot R."/>
            <person name="Kramer E.M."/>
            <person name="Hu Y."/>
            <person name="Yi X."/>
            <person name="Qi Y."/>
            <person name="Xu X."/>
            <person name="Gao Z."/>
            <person name="Pan H."/>
            <person name="Jian J."/>
            <person name="Tian Y."/>
            <person name="Yue Z."/>
            <person name="Xu Y."/>
        </authorList>
    </citation>
    <scope>NUCLEOTIDE SEQUENCE [LARGE SCALE GENOMIC DNA]</scope>
    <source>
        <strain evidence="11">cv. Dabenzi</strain>
    </source>
</reference>
<feature type="transmembrane region" description="Helical" evidence="8">
    <location>
        <begin position="283"/>
        <end position="301"/>
    </location>
</feature>
<dbReference type="Proteomes" id="UP000197138">
    <property type="component" value="Unassembled WGS sequence"/>
</dbReference>
<feature type="transmembrane region" description="Helical" evidence="8">
    <location>
        <begin position="392"/>
        <end position="410"/>
    </location>
</feature>
<accession>A0A218WDC3</accession>
<dbReference type="Gene3D" id="1.25.40.20">
    <property type="entry name" value="Ankyrin repeat-containing domain"/>
    <property type="match status" value="2"/>
</dbReference>
<dbReference type="Pfam" id="PF00023">
    <property type="entry name" value="Ank"/>
    <property type="match status" value="1"/>
</dbReference>
<dbReference type="PANTHER" id="PTHR24186:SF37">
    <property type="entry name" value="PGG DOMAIN-CONTAINING PROTEIN"/>
    <property type="match status" value="1"/>
</dbReference>
<dbReference type="EMBL" id="MTKT01004762">
    <property type="protein sequence ID" value="OWM70330.1"/>
    <property type="molecule type" value="Genomic_DNA"/>
</dbReference>
<dbReference type="GO" id="GO:0005886">
    <property type="term" value="C:plasma membrane"/>
    <property type="evidence" value="ECO:0007669"/>
    <property type="project" value="TreeGrafter"/>
</dbReference>
<dbReference type="PANTHER" id="PTHR24186">
    <property type="entry name" value="PROTEIN PHOSPHATASE 1 REGULATORY SUBUNIT"/>
    <property type="match status" value="1"/>
</dbReference>
<keyword evidence="3" id="KW-0677">Repeat</keyword>
<keyword evidence="4 8" id="KW-1133">Transmembrane helix</keyword>
<evidence type="ECO:0000313" key="10">
    <source>
        <dbReference type="EMBL" id="OWM70330.1"/>
    </source>
</evidence>